<dbReference type="InterPro" id="IPR026906">
    <property type="entry name" value="LRR_5"/>
</dbReference>
<dbReference type="InterPro" id="IPR011081">
    <property type="entry name" value="Big_4"/>
</dbReference>
<sequence>MKKKGWMILWILIIALLTLLLPIPEVNAREGPFTEGPYTYWVNEDDSVMISQYIGLDDELVIPSELGGLPVSMIAAGAFQSRGLQAVRIPEGIKNIVQFAFAENQLAFVSIPESVDNLGWRAFSNNNLTEVVIHNAEVTFEADVFAGNDSNLTLIGYAGSTTEAYAYANGYPFMDIDHYLGYSFLFDDNGDGTATITGWNDRGFGPAPESLFIPAELEVPGESIRLIVTGIGSMAFQMRSLTDVTIPDSVTMIKAGAFSNNNLTEVVIHNAEVTFERYAFMGNDPNLTLIGYAGSTAETYADANRYRFVSIVSEGFDYIDHEDGTATIIGWNEAVYGTMPDPLVIPAELGGLTVTGIGSHAFSRKSLTGVTIPDSVTTIGNAAFADNALEEVVLSANMREIGAEAFRDNEMSTVMIPAGVRVLGAGAFQNNRLSSVVLPATMTEIAARAFMDNQLVEVKLPDDLEKIGDEAFRNNRLAAVELPLGVTKVGARAFERNQLADILLPDSVTEIGSSAFAINELADIMLPDSVTEIGSAAFADNGLTSVELPSYITEIKASVFSRNRLATVTIPDNVTAIGSQAFAFNKLEEVMISANVTDIADSVFWRNNLTQVIVHNDEVAFGNNVFRDNDADLTLIGYTGSTTEAYASAYSYKFRSIVHYLGLGFTYDDNGDGTVTITGWDEREYGSVPDLMVIPSEIDGLTVTAIGDDSFTRKRISELILPNGITTIGESAFLENQLNTLELPASVTTIGGWAFQSNSLSELKIPDSVVDLGNYTFGYNNLVSVELPDSLSTIGAGVFAENNLAELTIPDSVTSIGRWAFAGNNLTKVELGASVSTIGERAFSENDLESVFFPASVTDLGEHSFYRNKLERIEFASGSRLLRIRIEAFRNNNLESLVLPHGVQTISAWAFEDNNLKEVVIPDTVTQIHTATFRNNQLTKVVIPGSVETIGEEAFYHNKLVEAVIHRDDATFGDDAFSHNDPGLTLIGHAASTAEDHAAEKGFRFVSFDSSPHVTILHDETVVAGSIEAEVGTSTALAIEYAHSHFAMESVEWTVDGASAGSADTLLLDISNTGEKTVQVTVTTEYGGTATATVTVTGVHMVASVGELDDIRVTTGTDRSDISLPGEAEVTLGNGEKLELGVTWDNGDPVYDGGTVGTYTFTGELTLPGDVRNPHERKATVDVHVVRTAPTISFGSNGNEDWSANASTTVTVTGTDFDVDDDSLRYVWTQDEVPPADDAEGWTSFDKGDTLTLGGKDGDWYLHVLARDVRGNVAVARTERFRLDNSVPDISVELRHEDGSSYASGTWTNRQVTAVIEATDAHSGVALIEYSTDGGTSWHTYAAEPIAFMTEGAHTLRVRAADVAGNSGEAALQQINISRGGLTLDVSLTFSDDGSPYTSDTWTRHSVTAEVYASQATEGVVVTSVTYSTDGGGAWQPYAEPIAFAAEGAHTLAVQATDSAGNEVRLAYHIRIDHTAPSISFAANGSDSEARSASTRVEVSDDASGVEDSSLRYVWTQDEVPPAYDAAEWAFFSSGDTLTLDGVDGDWYLHVQAADAVGNMSRATTNRFRLTSIGGSPGGGSGGGGSSGTSSEPAQPDNTWMVGTEGEVILFDGGRIIIPEEAWHRVFYVTIEESASDALSFTEQDRLASKAIAITKDQEGNFTEDVTIVLYVSMDGLTEESWAISLYRFDEETTEWIELDNIEVDWAQAAVSGTVDHFTTVATTYAAIARPVDADAPPLEAPLFSDVAGHWAEEDIRRLSAQDVVNGYPDGTFRPNHDMTRAEFVTMVVQALNLEPSAGSGYAFADSAHHWAREAIATAAASGIVTGYDEMTFGVNDPITREQMALMIVRALQLETGAGGTSAFADQHAISEWAREAVAVLQAEGMMDGYPDGSFRPQQKVTRAEAVAVLARGFAWLHANR</sequence>
<dbReference type="PANTHER" id="PTHR45661">
    <property type="entry name" value="SURFACE ANTIGEN"/>
    <property type="match status" value="1"/>
</dbReference>
<protein>
    <recommendedName>
        <fullName evidence="2">SLH domain-containing protein</fullName>
    </recommendedName>
</protein>
<dbReference type="PROSITE" id="PS51272">
    <property type="entry name" value="SLH"/>
    <property type="match status" value="3"/>
</dbReference>
<dbReference type="EMBL" id="BOVK01000058">
    <property type="protein sequence ID" value="GIQ70792.1"/>
    <property type="molecule type" value="Genomic_DNA"/>
</dbReference>
<dbReference type="InterPro" id="IPR058094">
    <property type="entry name" value="Ig-like_OmpL47-like"/>
</dbReference>
<accession>A0A8J4M457</accession>
<feature type="compositionally biased region" description="Gly residues" evidence="1">
    <location>
        <begin position="1575"/>
        <end position="1587"/>
    </location>
</feature>
<evidence type="ECO:0000256" key="1">
    <source>
        <dbReference type="SAM" id="MobiDB-lite"/>
    </source>
</evidence>
<feature type="domain" description="SLH" evidence="2">
    <location>
        <begin position="1803"/>
        <end position="1859"/>
    </location>
</feature>
<dbReference type="InterPro" id="IPR032675">
    <property type="entry name" value="LRR_dom_sf"/>
</dbReference>
<dbReference type="Pfam" id="PF00395">
    <property type="entry name" value="SLH"/>
    <property type="match status" value="3"/>
</dbReference>
<proteinExistence type="predicted"/>
<dbReference type="Pfam" id="PF07532">
    <property type="entry name" value="Big_4"/>
    <property type="match status" value="1"/>
</dbReference>
<dbReference type="Proteomes" id="UP000677918">
    <property type="component" value="Unassembled WGS sequence"/>
</dbReference>
<dbReference type="RefSeq" id="WP_213413603.1">
    <property type="nucleotide sequence ID" value="NZ_BOVK01000058.1"/>
</dbReference>
<evidence type="ECO:0000313" key="4">
    <source>
        <dbReference type="Proteomes" id="UP000677918"/>
    </source>
</evidence>
<organism evidence="3 4">
    <name type="scientific">Xylanibacillus composti</name>
    <dbReference type="NCBI Taxonomy" id="1572762"/>
    <lineage>
        <taxon>Bacteria</taxon>
        <taxon>Bacillati</taxon>
        <taxon>Bacillota</taxon>
        <taxon>Bacilli</taxon>
        <taxon>Bacillales</taxon>
        <taxon>Paenibacillaceae</taxon>
        <taxon>Xylanibacillus</taxon>
    </lineage>
</organism>
<dbReference type="InterPro" id="IPR001119">
    <property type="entry name" value="SLH_dom"/>
</dbReference>
<gene>
    <name evidence="3" type="ORF">XYCOK13_36160</name>
</gene>
<dbReference type="Gene3D" id="3.80.10.10">
    <property type="entry name" value="Ribonuclease Inhibitor"/>
    <property type="match status" value="8"/>
</dbReference>
<dbReference type="Gene3D" id="2.60.40.10">
    <property type="entry name" value="Immunoglobulins"/>
    <property type="match status" value="1"/>
</dbReference>
<feature type="domain" description="SLH" evidence="2">
    <location>
        <begin position="1739"/>
        <end position="1802"/>
    </location>
</feature>
<dbReference type="PANTHER" id="PTHR45661:SF3">
    <property type="entry name" value="IG-LIKE DOMAIN-CONTAINING PROTEIN"/>
    <property type="match status" value="1"/>
</dbReference>
<dbReference type="NCBIfam" id="NF047446">
    <property type="entry name" value="barrel_OmpL47"/>
    <property type="match status" value="1"/>
</dbReference>
<feature type="domain" description="SLH" evidence="2">
    <location>
        <begin position="1861"/>
        <end position="1921"/>
    </location>
</feature>
<dbReference type="InterPro" id="IPR053139">
    <property type="entry name" value="Surface_bspA-like"/>
</dbReference>
<feature type="region of interest" description="Disordered" evidence="1">
    <location>
        <begin position="1483"/>
        <end position="1502"/>
    </location>
</feature>
<evidence type="ECO:0000313" key="3">
    <source>
        <dbReference type="EMBL" id="GIQ70792.1"/>
    </source>
</evidence>
<reference evidence="3" key="1">
    <citation type="submission" date="2021-04" db="EMBL/GenBank/DDBJ databases">
        <title>Draft genome sequence of Xylanibacillus composti strain K13.</title>
        <authorList>
            <person name="Uke A."/>
            <person name="Chhe C."/>
            <person name="Baramee S."/>
            <person name="Kosugi A."/>
        </authorList>
    </citation>
    <scope>NUCLEOTIDE SEQUENCE</scope>
    <source>
        <strain evidence="3">K13</strain>
    </source>
</reference>
<feature type="region of interest" description="Disordered" evidence="1">
    <location>
        <begin position="1570"/>
        <end position="1598"/>
    </location>
</feature>
<dbReference type="InterPro" id="IPR013783">
    <property type="entry name" value="Ig-like_fold"/>
</dbReference>
<comment type="caution">
    <text evidence="3">The sequence shown here is derived from an EMBL/GenBank/DDBJ whole genome shotgun (WGS) entry which is preliminary data.</text>
</comment>
<keyword evidence="4" id="KW-1185">Reference proteome</keyword>
<name>A0A8J4M457_9BACL</name>
<evidence type="ECO:0000259" key="2">
    <source>
        <dbReference type="PROSITE" id="PS51272"/>
    </source>
</evidence>
<feature type="compositionally biased region" description="Polar residues" evidence="1">
    <location>
        <begin position="1483"/>
        <end position="1497"/>
    </location>
</feature>
<dbReference type="Pfam" id="PF13306">
    <property type="entry name" value="LRR_5"/>
    <property type="match status" value="5"/>
</dbReference>